<dbReference type="InterPro" id="IPR008952">
    <property type="entry name" value="Tetraspanin_EC2_sf"/>
</dbReference>
<name>A0AAU9U0U1_EUPED</name>
<accession>A0AAU9U0U1</accession>
<feature type="transmembrane region" description="Helical" evidence="5">
    <location>
        <begin position="43"/>
        <end position="66"/>
    </location>
</feature>
<dbReference type="EMBL" id="CAKOGL010000011">
    <property type="protein sequence ID" value="CAH2092262.1"/>
    <property type="molecule type" value="Genomic_DNA"/>
</dbReference>
<feature type="transmembrane region" description="Helical" evidence="5">
    <location>
        <begin position="78"/>
        <end position="103"/>
    </location>
</feature>
<dbReference type="GO" id="GO:0016020">
    <property type="term" value="C:membrane"/>
    <property type="evidence" value="ECO:0007669"/>
    <property type="project" value="UniProtKB-SubCell"/>
</dbReference>
<evidence type="ECO:0000256" key="2">
    <source>
        <dbReference type="ARBA" id="ARBA00022692"/>
    </source>
</evidence>
<dbReference type="SUPFAM" id="SSF48652">
    <property type="entry name" value="Tetraspanin"/>
    <property type="match status" value="1"/>
</dbReference>
<organism evidence="6 7">
    <name type="scientific">Euphydryas editha</name>
    <name type="common">Edith's checkerspot</name>
    <dbReference type="NCBI Taxonomy" id="104508"/>
    <lineage>
        <taxon>Eukaryota</taxon>
        <taxon>Metazoa</taxon>
        <taxon>Ecdysozoa</taxon>
        <taxon>Arthropoda</taxon>
        <taxon>Hexapoda</taxon>
        <taxon>Insecta</taxon>
        <taxon>Pterygota</taxon>
        <taxon>Neoptera</taxon>
        <taxon>Endopterygota</taxon>
        <taxon>Lepidoptera</taxon>
        <taxon>Glossata</taxon>
        <taxon>Ditrysia</taxon>
        <taxon>Papilionoidea</taxon>
        <taxon>Nymphalidae</taxon>
        <taxon>Nymphalinae</taxon>
        <taxon>Euphydryas</taxon>
    </lineage>
</organism>
<evidence type="ECO:0008006" key="8">
    <source>
        <dbReference type="Google" id="ProtNLM"/>
    </source>
</evidence>
<keyword evidence="7" id="KW-1185">Reference proteome</keyword>
<comment type="subcellular location">
    <subcellularLocation>
        <location evidence="1">Membrane</location>
        <topology evidence="1">Multi-pass membrane protein</topology>
    </subcellularLocation>
</comment>
<keyword evidence="4 5" id="KW-0472">Membrane</keyword>
<evidence type="ECO:0000256" key="3">
    <source>
        <dbReference type="ARBA" id="ARBA00022989"/>
    </source>
</evidence>
<feature type="transmembrane region" description="Helical" evidence="5">
    <location>
        <begin position="198"/>
        <end position="221"/>
    </location>
</feature>
<feature type="transmembrane region" description="Helical" evidence="5">
    <location>
        <begin position="6"/>
        <end position="31"/>
    </location>
</feature>
<gene>
    <name evidence="6" type="ORF">EEDITHA_LOCUS8037</name>
</gene>
<dbReference type="CDD" id="cd03127">
    <property type="entry name" value="tetraspanin_LEL"/>
    <property type="match status" value="1"/>
</dbReference>
<evidence type="ECO:0000313" key="6">
    <source>
        <dbReference type="EMBL" id="CAH2092262.1"/>
    </source>
</evidence>
<sequence>MKNNGLILFMCAGLLLSGGAILGGSTVWSLLRMSYYFWTSDLGVELGSGVLFVSGSLLCLPTSWLATLVPYHPRSTTLLATLMILVISGMMLLSIGISSIMGLSRALRDTNALNTSMLRAMSFEAEAVKSAFASMQLEMKCCGVNSPYDWYQYGRILPPSCCGRVWIGKHTGHCESPLYTVGCLRPARAELRMYANSLAVLACAIIIVKAVTLFAAAYTLVTNVVEPGAGSKTQPLRIACLASPHAFSPNALPNAPAHI</sequence>
<reference evidence="6" key="1">
    <citation type="submission" date="2022-03" db="EMBL/GenBank/DDBJ databases">
        <authorList>
            <person name="Tunstrom K."/>
        </authorList>
    </citation>
    <scope>NUCLEOTIDE SEQUENCE</scope>
</reference>
<evidence type="ECO:0000256" key="5">
    <source>
        <dbReference type="SAM" id="Phobius"/>
    </source>
</evidence>
<dbReference type="InterPro" id="IPR018499">
    <property type="entry name" value="Tetraspanin/Peripherin"/>
</dbReference>
<comment type="caution">
    <text evidence="6">The sequence shown here is derived from an EMBL/GenBank/DDBJ whole genome shotgun (WGS) entry which is preliminary data.</text>
</comment>
<evidence type="ECO:0000256" key="4">
    <source>
        <dbReference type="ARBA" id="ARBA00023136"/>
    </source>
</evidence>
<dbReference type="Gene3D" id="1.10.1450.10">
    <property type="entry name" value="Tetraspanin"/>
    <property type="match status" value="1"/>
</dbReference>
<dbReference type="Pfam" id="PF00335">
    <property type="entry name" value="Tetraspanin"/>
    <property type="match status" value="1"/>
</dbReference>
<proteinExistence type="predicted"/>
<dbReference type="Proteomes" id="UP001153954">
    <property type="component" value="Unassembled WGS sequence"/>
</dbReference>
<keyword evidence="2 5" id="KW-0812">Transmembrane</keyword>
<keyword evidence="3 5" id="KW-1133">Transmembrane helix</keyword>
<protein>
    <recommendedName>
        <fullName evidence="8">Tetraspanin</fullName>
    </recommendedName>
</protein>
<evidence type="ECO:0000313" key="7">
    <source>
        <dbReference type="Proteomes" id="UP001153954"/>
    </source>
</evidence>
<evidence type="ECO:0000256" key="1">
    <source>
        <dbReference type="ARBA" id="ARBA00004141"/>
    </source>
</evidence>
<dbReference type="AlphaFoldDB" id="A0AAU9U0U1"/>